<organism evidence="1">
    <name type="scientific">Serratia phage Kevin</name>
    <dbReference type="NCBI Taxonomy" id="3161161"/>
    <lineage>
        <taxon>Viruses</taxon>
        <taxon>Duplodnaviria</taxon>
        <taxon>Heunggongvirae</taxon>
        <taxon>Uroviricota</taxon>
        <taxon>Caudoviricetes</taxon>
        <taxon>Pantevenvirales</taxon>
        <taxon>Ackermannviridae</taxon>
        <taxon>Miltonvirus</taxon>
    </lineage>
</organism>
<reference evidence="1" key="1">
    <citation type="submission" date="2024-06" db="EMBL/GenBank/DDBJ databases">
        <authorList>
            <person name="Melgar S."/>
            <person name="Ryabinky S."/>
            <person name="Merugu K."/>
            <person name="Desisa B."/>
            <person name="Truong H."/>
            <person name="Jamal R."/>
            <person name="Sandhu A."/>
            <person name="Johnson A."/>
        </authorList>
    </citation>
    <scope>NUCLEOTIDE SEQUENCE</scope>
</reference>
<proteinExistence type="predicted"/>
<sequence length="75" mass="8747">MNENCKLTKITGATDEWLLHARLEGRLVAEYFTVNGLVLKTLWKVHHAKYPRQFMECGRLFYNSGTHRPDGKEII</sequence>
<accession>A0AAU8KX51</accession>
<evidence type="ECO:0000313" key="1">
    <source>
        <dbReference type="EMBL" id="XCN28101.1"/>
    </source>
</evidence>
<protein>
    <submittedName>
        <fullName evidence="1">Uncharacterized protein</fullName>
    </submittedName>
</protein>
<dbReference type="EMBL" id="PP869623">
    <property type="protein sequence ID" value="XCN28101.1"/>
    <property type="molecule type" value="Genomic_DNA"/>
</dbReference>
<name>A0AAU8KX51_9CAUD</name>